<keyword evidence="2" id="KW-1185">Reference proteome</keyword>
<dbReference type="Proteomes" id="UP000591948">
    <property type="component" value="Unassembled WGS sequence"/>
</dbReference>
<reference evidence="1 2" key="1">
    <citation type="journal article" date="2020" name="Front. Microbiol.">
        <title>Single-cell genomics of novel Actinobacteria with the Wood-Ljungdahl pathway discovered in a serpentinizing system.</title>
        <authorList>
            <person name="Merino N."/>
            <person name="Kawai M."/>
            <person name="Boyd E.S."/>
            <person name="Colman D.R."/>
            <person name="McGlynn S.E."/>
            <person name="Nealson K.H."/>
            <person name="Kurokawa K."/>
            <person name="Hongoh Y."/>
        </authorList>
    </citation>
    <scope>NUCLEOTIDE SEQUENCE [LARGE SCALE GENOMIC DNA]</scope>
    <source>
        <strain evidence="1 2">S33</strain>
    </source>
</reference>
<proteinExistence type="predicted"/>
<evidence type="ECO:0000313" key="2">
    <source>
        <dbReference type="Proteomes" id="UP000591948"/>
    </source>
</evidence>
<dbReference type="EMBL" id="BLRY01000024">
    <property type="protein sequence ID" value="GFP27263.1"/>
    <property type="molecule type" value="Genomic_DNA"/>
</dbReference>
<protein>
    <submittedName>
        <fullName evidence="1">Uncharacterized protein</fullName>
    </submittedName>
</protein>
<organism evidence="1 2">
    <name type="scientific">Candidatus Hakubella thermalkaliphila</name>
    <dbReference type="NCBI Taxonomy" id="2754717"/>
    <lineage>
        <taxon>Bacteria</taxon>
        <taxon>Bacillati</taxon>
        <taxon>Actinomycetota</taxon>
        <taxon>Actinomycetota incertae sedis</taxon>
        <taxon>Candidatus Hakubellales</taxon>
        <taxon>Candidatus Hakubellaceae</taxon>
        <taxon>Candidatus Hakubella</taxon>
    </lineage>
</organism>
<sequence length="84" mass="10183">MTLEEKRWLNEKKFPNWQKLPDGGRIYWLEVKGKHGWRARYVKEVDAMEETLKFYQEIYDGNGNLIEIHEKFPMDKGHREVEDG</sequence>
<accession>A0A6V8P4N5</accession>
<evidence type="ECO:0000313" key="1">
    <source>
        <dbReference type="EMBL" id="GFP27263.1"/>
    </source>
</evidence>
<name>A0A6V8P4N5_9ACTN</name>
<gene>
    <name evidence="1" type="ORF">HKBW3S33_00677</name>
</gene>
<comment type="caution">
    <text evidence="1">The sequence shown here is derived from an EMBL/GenBank/DDBJ whole genome shotgun (WGS) entry which is preliminary data.</text>
</comment>